<dbReference type="InterPro" id="IPR017871">
    <property type="entry name" value="ABC_transporter-like_CS"/>
</dbReference>
<evidence type="ECO:0000313" key="9">
    <source>
        <dbReference type="EMBL" id="CAE10244.1"/>
    </source>
</evidence>
<dbReference type="eggNOG" id="COG0444">
    <property type="taxonomic scope" value="Bacteria"/>
</dbReference>
<dbReference type="EMBL" id="BX571660">
    <property type="protein sequence ID" value="CAE10244.1"/>
    <property type="molecule type" value="Genomic_DNA"/>
</dbReference>
<dbReference type="CDD" id="cd03257">
    <property type="entry name" value="ABC_NikE_OppD_transporters"/>
    <property type="match status" value="1"/>
</dbReference>
<evidence type="ECO:0000256" key="4">
    <source>
        <dbReference type="ARBA" id="ARBA00022475"/>
    </source>
</evidence>
<comment type="subcellular location">
    <subcellularLocation>
        <location evidence="1">Cell inner membrane</location>
        <topology evidence="1">Peripheral membrane protein</topology>
    </subcellularLocation>
</comment>
<comment type="similarity">
    <text evidence="2">Belongs to the ABC transporter superfamily.</text>
</comment>
<keyword evidence="6 9" id="KW-0067">ATP-binding</keyword>
<dbReference type="InterPro" id="IPR050388">
    <property type="entry name" value="ABC_Ni/Peptide_Import"/>
</dbReference>
<name>Q7M969_WOLSU</name>
<evidence type="ECO:0000256" key="7">
    <source>
        <dbReference type="ARBA" id="ARBA00023136"/>
    </source>
</evidence>
<gene>
    <name evidence="9" type="ordered locus">WS1157</name>
</gene>
<evidence type="ECO:0000313" key="10">
    <source>
        <dbReference type="Proteomes" id="UP000000422"/>
    </source>
</evidence>
<dbReference type="Proteomes" id="UP000000422">
    <property type="component" value="Chromosome"/>
</dbReference>
<reference evidence="9 10" key="1">
    <citation type="journal article" date="2003" name="Proc. Natl. Acad. Sci. U.S.A.">
        <title>Complete genome sequence and analysis of Wolinella succinogenes.</title>
        <authorList>
            <person name="Baar C."/>
            <person name="Eppinger M."/>
            <person name="Raddatz G."/>
            <person name="Simon JM."/>
            <person name="Lanz C."/>
            <person name="Klimmek O."/>
            <person name="Nandakumar R."/>
            <person name="Gross R."/>
            <person name="Rosinus A."/>
            <person name="Keller H."/>
            <person name="Jagtap P."/>
            <person name="Linke B."/>
            <person name="Meyer F."/>
            <person name="Lederer H."/>
            <person name="Schuster S.C."/>
        </authorList>
    </citation>
    <scope>NUCLEOTIDE SEQUENCE [LARGE SCALE GENOMIC DNA]</scope>
    <source>
        <strain evidence="10">ATCC 29543 / DSM 1740 / CCUG 13145 / JCM 31913 / LMG 7466 / NCTC 11488 / FDC 602W</strain>
    </source>
</reference>
<dbReference type="PANTHER" id="PTHR43297">
    <property type="entry name" value="OLIGOPEPTIDE TRANSPORT ATP-BINDING PROTEIN APPD"/>
    <property type="match status" value="1"/>
</dbReference>
<dbReference type="STRING" id="273121.WS1157"/>
<sequence length="548" mass="60697">MLEMIDFSLWYEEENHQLLALDHCSLSLQGGFITALVGESGSGKSTLAKSLMGCLPAHAKTQGKIKILGEDWLSLTPQARRERLGKEIAWVPQGGAENLNPLLSLETLLLEILPPQGAQERIKELLPLVGLAKRHLQLYSGEMSGGEAQRALLALALANDPKVVILDEPTGALDQSSRDFIAHALKRLRAQGKAILLITHDLELASTLSDETLILYMGQLLERLPSSKLFDESLHPYTIALARVFPRENRHKDIVKIKGEAPYRLLHRHDTLHTLHQHDHLEHLHLPDSGCLYAPRCTQALPECFTSSPPYQEQENRSWRCFYQGMQELLNLENITHHYGSFQALQGLSLRLLHGEIYSLVGASGSGKSTLAWIAAGVLKPTQGRRTPKEGLRIGMVYQNPLLALSPRLSILESLLEPLRLAKIPPKEAEDQAFELAKAAGLKADLHLLKRYPHELSLGTLQRACIARALANSPELLIADEPTSALDPSVQACVIKTLLELQVERGLSVLFITHHLALARKISDRIGLLHEGKLSYEGSVEECPLFLS</sequence>
<dbReference type="HOGENOM" id="CLU_000604_86_2_7"/>
<dbReference type="SUPFAM" id="SSF52540">
    <property type="entry name" value="P-loop containing nucleoside triphosphate hydrolases"/>
    <property type="match status" value="2"/>
</dbReference>
<evidence type="ECO:0000256" key="3">
    <source>
        <dbReference type="ARBA" id="ARBA00022448"/>
    </source>
</evidence>
<evidence type="ECO:0000256" key="6">
    <source>
        <dbReference type="ARBA" id="ARBA00022840"/>
    </source>
</evidence>
<feature type="domain" description="ABC transporter" evidence="8">
    <location>
        <begin position="330"/>
        <end position="547"/>
    </location>
</feature>
<dbReference type="KEGG" id="wsu:WS1157"/>
<dbReference type="PANTHER" id="PTHR43297:SF2">
    <property type="entry name" value="DIPEPTIDE TRANSPORT ATP-BINDING PROTEIN DPPD"/>
    <property type="match status" value="1"/>
</dbReference>
<feature type="domain" description="ABC transporter" evidence="8">
    <location>
        <begin position="2"/>
        <end position="242"/>
    </location>
</feature>
<dbReference type="Pfam" id="PF08352">
    <property type="entry name" value="oligo_HPY"/>
    <property type="match status" value="1"/>
</dbReference>
<evidence type="ECO:0000256" key="1">
    <source>
        <dbReference type="ARBA" id="ARBA00004417"/>
    </source>
</evidence>
<evidence type="ECO:0000256" key="5">
    <source>
        <dbReference type="ARBA" id="ARBA00022741"/>
    </source>
</evidence>
<keyword evidence="10" id="KW-1185">Reference proteome</keyword>
<dbReference type="eggNOG" id="COG4608">
    <property type="taxonomic scope" value="Bacteria"/>
</dbReference>
<dbReference type="AlphaFoldDB" id="Q7M969"/>
<keyword evidence="5" id="KW-0547">Nucleotide-binding</keyword>
<keyword evidence="3" id="KW-0813">Transport</keyword>
<organism evidence="10">
    <name type="scientific">Wolinella succinogenes (strain ATCC 29543 / DSM 1740 / CCUG 13145 / JCM 31913 / LMG 7466 / NCTC 11488 / FDC 602W)</name>
    <name type="common">Vibrio succinogenes</name>
    <dbReference type="NCBI Taxonomy" id="273121"/>
    <lineage>
        <taxon>Bacteria</taxon>
        <taxon>Pseudomonadati</taxon>
        <taxon>Campylobacterota</taxon>
        <taxon>Epsilonproteobacteria</taxon>
        <taxon>Campylobacterales</taxon>
        <taxon>Helicobacteraceae</taxon>
        <taxon>Wolinella</taxon>
    </lineage>
</organism>
<protein>
    <submittedName>
        <fullName evidence="9">ATP-BINDING PROTEIN</fullName>
    </submittedName>
</protein>
<dbReference type="InterPro" id="IPR013563">
    <property type="entry name" value="Oligopep_ABC_C"/>
</dbReference>
<dbReference type="GO" id="GO:0015833">
    <property type="term" value="P:peptide transport"/>
    <property type="evidence" value="ECO:0007669"/>
    <property type="project" value="InterPro"/>
</dbReference>
<accession>Q7M969</accession>
<dbReference type="SMART" id="SM00382">
    <property type="entry name" value="AAA"/>
    <property type="match status" value="2"/>
</dbReference>
<keyword evidence="7" id="KW-0472">Membrane</keyword>
<dbReference type="InterPro" id="IPR003439">
    <property type="entry name" value="ABC_transporter-like_ATP-bd"/>
</dbReference>
<dbReference type="InterPro" id="IPR003593">
    <property type="entry name" value="AAA+_ATPase"/>
</dbReference>
<dbReference type="GO" id="GO:0005524">
    <property type="term" value="F:ATP binding"/>
    <property type="evidence" value="ECO:0007669"/>
    <property type="project" value="UniProtKB-KW"/>
</dbReference>
<proteinExistence type="inferred from homology"/>
<evidence type="ECO:0000256" key="2">
    <source>
        <dbReference type="ARBA" id="ARBA00005417"/>
    </source>
</evidence>
<dbReference type="Pfam" id="PF00005">
    <property type="entry name" value="ABC_tran"/>
    <property type="match status" value="2"/>
</dbReference>
<dbReference type="PROSITE" id="PS00211">
    <property type="entry name" value="ABC_TRANSPORTER_1"/>
    <property type="match status" value="1"/>
</dbReference>
<dbReference type="GO" id="GO:0016887">
    <property type="term" value="F:ATP hydrolysis activity"/>
    <property type="evidence" value="ECO:0007669"/>
    <property type="project" value="InterPro"/>
</dbReference>
<dbReference type="InterPro" id="IPR027417">
    <property type="entry name" value="P-loop_NTPase"/>
</dbReference>
<dbReference type="GO" id="GO:0005886">
    <property type="term" value="C:plasma membrane"/>
    <property type="evidence" value="ECO:0007669"/>
    <property type="project" value="UniProtKB-SubCell"/>
</dbReference>
<evidence type="ECO:0000259" key="8">
    <source>
        <dbReference type="PROSITE" id="PS50893"/>
    </source>
</evidence>
<keyword evidence="4" id="KW-1003">Cell membrane</keyword>
<dbReference type="PROSITE" id="PS50893">
    <property type="entry name" value="ABC_TRANSPORTER_2"/>
    <property type="match status" value="2"/>
</dbReference>
<dbReference type="Gene3D" id="3.40.50.300">
    <property type="entry name" value="P-loop containing nucleotide triphosphate hydrolases"/>
    <property type="match status" value="2"/>
</dbReference>